<dbReference type="InterPro" id="IPR000210">
    <property type="entry name" value="BTB/POZ_dom"/>
</dbReference>
<dbReference type="AlphaFoldDB" id="A0ABD1XKY1"/>
<keyword evidence="4" id="KW-1185">Reference proteome</keyword>
<sequence length="289" mass="33090">MENPRPRPETVQRTKNIENVLPHQIGLIVPPLSSTSSGNLNLQLHQVQDFQKTMDCPKCHERLLCDYCCRYFKGDPVFKAPGCEKCRKRYEKEIDDAKTELANLRLSLRTKFAEQQCTYDLAQSKLSERLAFLKLPDPDPSMEIFKGDVTFVVHGCDTILAHRFILAGKSSVFCRMFDCGMLENKTGLIPIDDASYPVMRAVIKYCYTADISFTDEVPPDEVLKVAHKYEITHLRDVCAEELCGRINEKNLAEMLRLSKSYEAKTLQEASAKYFKEHFDTVFSTVLENL</sequence>
<protein>
    <recommendedName>
        <fullName evidence="2">BTB domain-containing protein</fullName>
    </recommendedName>
</protein>
<feature type="domain" description="BTB" evidence="2">
    <location>
        <begin position="147"/>
        <end position="215"/>
    </location>
</feature>
<name>A0ABD1XKY1_9MARC</name>
<dbReference type="PROSITE" id="PS50097">
    <property type="entry name" value="BTB"/>
    <property type="match status" value="1"/>
</dbReference>
<evidence type="ECO:0000313" key="3">
    <source>
        <dbReference type="EMBL" id="KAL2609605.1"/>
    </source>
</evidence>
<dbReference type="EMBL" id="JBHFFA010000008">
    <property type="protein sequence ID" value="KAL2609605.1"/>
    <property type="molecule type" value="Genomic_DNA"/>
</dbReference>
<dbReference type="SUPFAM" id="SSF54695">
    <property type="entry name" value="POZ domain"/>
    <property type="match status" value="1"/>
</dbReference>
<dbReference type="SMART" id="SM00225">
    <property type="entry name" value="BTB"/>
    <property type="match status" value="1"/>
</dbReference>
<dbReference type="InterPro" id="IPR011333">
    <property type="entry name" value="SKP1/BTB/POZ_sf"/>
</dbReference>
<evidence type="ECO:0000313" key="4">
    <source>
        <dbReference type="Proteomes" id="UP001605036"/>
    </source>
</evidence>
<dbReference type="PANTHER" id="PTHR24413">
    <property type="entry name" value="SPECKLE-TYPE POZ PROTEIN"/>
    <property type="match status" value="1"/>
</dbReference>
<dbReference type="Pfam" id="PF00651">
    <property type="entry name" value="BTB"/>
    <property type="match status" value="1"/>
</dbReference>
<comment type="pathway">
    <text evidence="1">Protein modification; protein ubiquitination.</text>
</comment>
<evidence type="ECO:0000259" key="2">
    <source>
        <dbReference type="PROSITE" id="PS50097"/>
    </source>
</evidence>
<dbReference type="Proteomes" id="UP001605036">
    <property type="component" value="Unassembled WGS sequence"/>
</dbReference>
<comment type="caution">
    <text evidence="3">The sequence shown here is derived from an EMBL/GenBank/DDBJ whole genome shotgun (WGS) entry which is preliminary data.</text>
</comment>
<proteinExistence type="predicted"/>
<evidence type="ECO:0000256" key="1">
    <source>
        <dbReference type="ARBA" id="ARBA00004906"/>
    </source>
</evidence>
<gene>
    <name evidence="3" type="ORF">R1flu_028178</name>
</gene>
<organism evidence="3 4">
    <name type="scientific">Riccia fluitans</name>
    <dbReference type="NCBI Taxonomy" id="41844"/>
    <lineage>
        <taxon>Eukaryota</taxon>
        <taxon>Viridiplantae</taxon>
        <taxon>Streptophyta</taxon>
        <taxon>Embryophyta</taxon>
        <taxon>Marchantiophyta</taxon>
        <taxon>Marchantiopsida</taxon>
        <taxon>Marchantiidae</taxon>
        <taxon>Marchantiales</taxon>
        <taxon>Ricciaceae</taxon>
        <taxon>Riccia</taxon>
    </lineage>
</organism>
<dbReference type="Gene3D" id="3.30.710.10">
    <property type="entry name" value="Potassium Channel Kv1.1, Chain A"/>
    <property type="match status" value="1"/>
</dbReference>
<accession>A0ABD1XKY1</accession>
<reference evidence="3 4" key="1">
    <citation type="submission" date="2024-09" db="EMBL/GenBank/DDBJ databases">
        <title>Chromosome-scale assembly of Riccia fluitans.</title>
        <authorList>
            <person name="Paukszto L."/>
            <person name="Sawicki J."/>
            <person name="Karawczyk K."/>
            <person name="Piernik-Szablinska J."/>
            <person name="Szczecinska M."/>
            <person name="Mazdziarz M."/>
        </authorList>
    </citation>
    <scope>NUCLEOTIDE SEQUENCE [LARGE SCALE GENOMIC DNA]</scope>
    <source>
        <strain evidence="3">Rf_01</strain>
        <tissue evidence="3">Aerial parts of the thallus</tissue>
    </source>
</reference>
<dbReference type="CDD" id="cd18186">
    <property type="entry name" value="BTB_POZ_ZBTB_KLHL-like"/>
    <property type="match status" value="1"/>
</dbReference>